<evidence type="ECO:0000256" key="1">
    <source>
        <dbReference type="SAM" id="MobiDB-lite"/>
    </source>
</evidence>
<accession>F0VCA7</accession>
<feature type="compositionally biased region" description="Low complexity" evidence="1">
    <location>
        <begin position="572"/>
        <end position="599"/>
    </location>
</feature>
<feature type="region of interest" description="Disordered" evidence="1">
    <location>
        <begin position="233"/>
        <end position="273"/>
    </location>
</feature>
<dbReference type="OrthoDB" id="332428at2759"/>
<proteinExistence type="predicted"/>
<dbReference type="OMA" id="ATHACFF"/>
<dbReference type="VEuPathDB" id="ToxoDB:NCLIV_043090"/>
<feature type="compositionally biased region" description="Low complexity" evidence="1">
    <location>
        <begin position="553"/>
        <end position="565"/>
    </location>
</feature>
<gene>
    <name evidence="2" type="ORF">NCLIV_043090</name>
</gene>
<name>F0VCA7_NEOCL</name>
<dbReference type="eggNOG" id="ENOG502QYRH">
    <property type="taxonomic scope" value="Eukaryota"/>
</dbReference>
<evidence type="ECO:0000313" key="3">
    <source>
        <dbReference type="Proteomes" id="UP000007494"/>
    </source>
</evidence>
<dbReference type="RefSeq" id="XP_003881274.1">
    <property type="nucleotide sequence ID" value="XM_003881225.1"/>
</dbReference>
<protein>
    <submittedName>
        <fullName evidence="2">Uncharacterized protein</fullName>
    </submittedName>
</protein>
<feature type="region of interest" description="Disordered" evidence="1">
    <location>
        <begin position="425"/>
        <end position="465"/>
    </location>
</feature>
<dbReference type="AlphaFoldDB" id="F0VCA7"/>
<evidence type="ECO:0000313" key="2">
    <source>
        <dbReference type="EMBL" id="CBZ51241.1"/>
    </source>
</evidence>
<dbReference type="EMBL" id="FR823385">
    <property type="protein sequence ID" value="CBZ51241.1"/>
    <property type="molecule type" value="Genomic_DNA"/>
</dbReference>
<keyword evidence="3" id="KW-1185">Reference proteome</keyword>
<organism evidence="2 3">
    <name type="scientific">Neospora caninum (strain Liverpool)</name>
    <dbReference type="NCBI Taxonomy" id="572307"/>
    <lineage>
        <taxon>Eukaryota</taxon>
        <taxon>Sar</taxon>
        <taxon>Alveolata</taxon>
        <taxon>Apicomplexa</taxon>
        <taxon>Conoidasida</taxon>
        <taxon>Coccidia</taxon>
        <taxon>Eucoccidiorida</taxon>
        <taxon>Eimeriorina</taxon>
        <taxon>Sarcocystidae</taxon>
        <taxon>Neospora</taxon>
    </lineage>
</organism>
<reference evidence="3" key="1">
    <citation type="journal article" date="2012" name="PLoS Pathog.">
        <title>Comparative genomics of the apicomplexan parasites Toxoplasma gondii and Neospora caninum: Coccidia differing in host range and transmission strategy.</title>
        <authorList>
            <person name="Reid A.J."/>
            <person name="Vermont S.J."/>
            <person name="Cotton J.A."/>
            <person name="Harris D."/>
            <person name="Hill-Cawthorne G.A."/>
            <person name="Konen-Waisman S."/>
            <person name="Latham S.M."/>
            <person name="Mourier T."/>
            <person name="Norton R."/>
            <person name="Quail M.A."/>
            <person name="Sanders M."/>
            <person name="Shanmugam D."/>
            <person name="Sohal A."/>
            <person name="Wasmuth J.D."/>
            <person name="Brunk B."/>
            <person name="Grigg M.E."/>
            <person name="Howard J.C."/>
            <person name="Parkinson J."/>
            <person name="Roos D.S."/>
            <person name="Trees A.J."/>
            <person name="Berriman M."/>
            <person name="Pain A."/>
            <person name="Wastling J.M."/>
        </authorList>
    </citation>
    <scope>NUCLEOTIDE SEQUENCE [LARGE SCALE GENOMIC DNA]</scope>
    <source>
        <strain evidence="3">Liverpool</strain>
    </source>
</reference>
<dbReference type="Proteomes" id="UP000007494">
    <property type="component" value="Chromosome IX"/>
</dbReference>
<dbReference type="GeneID" id="13440226"/>
<feature type="region of interest" description="Disordered" evidence="1">
    <location>
        <begin position="549"/>
        <end position="610"/>
    </location>
</feature>
<sequence>MSFVRDLMGAAVLDFSRLRGFLSSTASSMYSAGRANSEGHPHALLASSLETRSAHSPRASFAPASSRAKAREEDWEALLRETYLCLPHMKAGEAAEAAYLVGTMYEAGKGGEDKHEVPIELIKALLVHVLQRDPARSLAPVSLHRFLRVSALFPHAADRGLLEDLALTLARRNRHLSVTSLQLIAEDFSSCYLPGFHPLFVSIAEHLASRPRAICGDGGVAAESRSVEGRKVERMARGEGNEAADGKEPARAIRPDSAAKTENAEPGTGERGERFVKEKEDAVTATHACFFFNSYSRTNCHPPRFFQLLSDTIESSLEALHCMQFPAARATAAPVILERFSFSILALGLKGMVNCGFQASEKFVRLAGDLILNYIAAPEESVLHQRGEKLDTKSLLRALTFFCKARPLSLSPASTRFSSLSSPSFSSSSSPSSPSSPSSSSHPSPDATPVSSASPASSSLSSESPSLASPASSPVFRIAACLADELPVHAFCPDDLADLSVAVRCMDSLLLSVFSPRSLALLLQDLGQPQGQQGTSRAGSEGRARLLAEAREPAAPSRSPDPSAAFLSPVGPASAPESSRQASSSSPAPGASLAAASTSPSPPVSPASLSDVPSPLRAWLQLYDRLQSRFLALLKLHLSNLHPFQRISILDQMTSTSAFFPPEMKRPTKHPSLLLALRSASFCAAPLANPEGTTAEASRLARPIAHAPAPPALSPALVSLLRSIYYRLASLNLRLLSLLLASLHSLHFSHEGPSPPSRTQQLCAPHNKDAHWANAFLHILGRESMRKVGTATPEEMAEFLLRYFVDLECFDVCVEPLTFYVEKYALYEAAVKLHMNTRKGQNGHDGKGSVRLWRGPGLDAKYTHGRTVSSWRKLAMLHDLRPLPPCVLDALAVTLQTASLTPQAPPALQELSERASAFVEMVAKRAVWAAQLALVSVLPHVPLRLA</sequence>
<dbReference type="InParanoid" id="F0VCA7"/>